<evidence type="ECO:0000313" key="2">
    <source>
        <dbReference type="EMBL" id="MDT0453279.1"/>
    </source>
</evidence>
<evidence type="ECO:0000313" key="3">
    <source>
        <dbReference type="Proteomes" id="UP001180531"/>
    </source>
</evidence>
<gene>
    <name evidence="2" type="ORF">RM609_29975</name>
</gene>
<dbReference type="InterPro" id="IPR007278">
    <property type="entry name" value="DUF397"/>
</dbReference>
<comment type="caution">
    <text evidence="2">The sequence shown here is derived from an EMBL/GenBank/DDBJ whole genome shotgun (WGS) entry which is preliminary data.</text>
</comment>
<feature type="domain" description="DUF397" evidence="1">
    <location>
        <begin position="15"/>
        <end position="67"/>
    </location>
</feature>
<dbReference type="Pfam" id="PF04149">
    <property type="entry name" value="DUF397"/>
    <property type="match status" value="1"/>
</dbReference>
<reference evidence="2" key="1">
    <citation type="submission" date="2024-05" db="EMBL/GenBank/DDBJ databases">
        <title>30 novel species of actinomycetes from the DSMZ collection.</title>
        <authorList>
            <person name="Nouioui I."/>
        </authorList>
    </citation>
    <scope>NUCLEOTIDE SEQUENCE</scope>
    <source>
        <strain evidence="2">DSM 40473</strain>
    </source>
</reference>
<keyword evidence="3" id="KW-1185">Reference proteome</keyword>
<dbReference type="RefSeq" id="WP_311615006.1">
    <property type="nucleotide sequence ID" value="NZ_JAVRFI010000029.1"/>
</dbReference>
<name>A0ABU2SWA7_9ACTN</name>
<protein>
    <submittedName>
        <fullName evidence="2">DUF397 domain-containing protein</fullName>
    </submittedName>
</protein>
<organism evidence="2 3">
    <name type="scientific">Streptomyces hesseae</name>
    <dbReference type="NCBI Taxonomy" id="3075519"/>
    <lineage>
        <taxon>Bacteria</taxon>
        <taxon>Bacillati</taxon>
        <taxon>Actinomycetota</taxon>
        <taxon>Actinomycetes</taxon>
        <taxon>Kitasatosporales</taxon>
        <taxon>Streptomycetaceae</taxon>
        <taxon>Streptomyces</taxon>
    </lineage>
</organism>
<dbReference type="Proteomes" id="UP001180531">
    <property type="component" value="Unassembled WGS sequence"/>
</dbReference>
<dbReference type="EMBL" id="JAVRFI010000029">
    <property type="protein sequence ID" value="MDT0453279.1"/>
    <property type="molecule type" value="Genomic_DNA"/>
</dbReference>
<sequence length="77" mass="8512">MTDPTPYNQVFEHTGWRKSSYSGVQSDCIEIADGLPALTPVRDSKNPHGPTLLFETSAWSTFVHGLKTGPIRPQNAR</sequence>
<accession>A0ABU2SWA7</accession>
<proteinExistence type="predicted"/>
<evidence type="ECO:0000259" key="1">
    <source>
        <dbReference type="Pfam" id="PF04149"/>
    </source>
</evidence>